<protein>
    <submittedName>
        <fullName evidence="2">Uncharacterized protein</fullName>
    </submittedName>
</protein>
<dbReference type="EMBL" id="JALLPJ020001312">
    <property type="protein sequence ID" value="KAL3770395.1"/>
    <property type="molecule type" value="Genomic_DNA"/>
</dbReference>
<reference evidence="2 3" key="1">
    <citation type="submission" date="2024-10" db="EMBL/GenBank/DDBJ databases">
        <title>Updated reference genomes for cyclostephanoid diatoms.</title>
        <authorList>
            <person name="Roberts W.R."/>
            <person name="Alverson A.J."/>
        </authorList>
    </citation>
    <scope>NUCLEOTIDE SEQUENCE [LARGE SCALE GENOMIC DNA]</scope>
    <source>
        <strain evidence="2 3">AJA010-31</strain>
    </source>
</reference>
<accession>A0ABD3N2U4</accession>
<dbReference type="AlphaFoldDB" id="A0ABD3N2U4"/>
<name>A0ABD3N2U4_9STRA</name>
<feature type="region of interest" description="Disordered" evidence="1">
    <location>
        <begin position="34"/>
        <end position="59"/>
    </location>
</feature>
<comment type="caution">
    <text evidence="2">The sequence shown here is derived from an EMBL/GenBank/DDBJ whole genome shotgun (WGS) entry which is preliminary data.</text>
</comment>
<evidence type="ECO:0000313" key="2">
    <source>
        <dbReference type="EMBL" id="KAL3770395.1"/>
    </source>
</evidence>
<evidence type="ECO:0000256" key="1">
    <source>
        <dbReference type="SAM" id="MobiDB-lite"/>
    </source>
</evidence>
<organism evidence="2 3">
    <name type="scientific">Cyclotella atomus</name>
    <dbReference type="NCBI Taxonomy" id="382360"/>
    <lineage>
        <taxon>Eukaryota</taxon>
        <taxon>Sar</taxon>
        <taxon>Stramenopiles</taxon>
        <taxon>Ochrophyta</taxon>
        <taxon>Bacillariophyta</taxon>
        <taxon>Coscinodiscophyceae</taxon>
        <taxon>Thalassiosirophycidae</taxon>
        <taxon>Stephanodiscales</taxon>
        <taxon>Stephanodiscaceae</taxon>
        <taxon>Cyclotella</taxon>
    </lineage>
</organism>
<keyword evidence="3" id="KW-1185">Reference proteome</keyword>
<dbReference type="Proteomes" id="UP001530400">
    <property type="component" value="Unassembled WGS sequence"/>
</dbReference>
<proteinExistence type="predicted"/>
<evidence type="ECO:0000313" key="3">
    <source>
        <dbReference type="Proteomes" id="UP001530400"/>
    </source>
</evidence>
<gene>
    <name evidence="2" type="ORF">ACHAWO_006384</name>
</gene>
<sequence length="155" mass="17432">MIVESDELTELLKQGEDASQKVIDSYSNYDLKETKSVDTGVKTSKSTDEDSLTTANEDDSNSHFVAKDITEDHGTFTGNDDEYLKTTLPKKVVVPVMVTASRENEDDDGCIYSEFTGHDCAVSEVYEDYKESPFGDEVSYDQEYNDYTYDNSALY</sequence>